<organism evidence="2 3">
    <name type="scientific">Caerostris extrusa</name>
    <name type="common">Bark spider</name>
    <name type="synonym">Caerostris bankana</name>
    <dbReference type="NCBI Taxonomy" id="172846"/>
    <lineage>
        <taxon>Eukaryota</taxon>
        <taxon>Metazoa</taxon>
        <taxon>Ecdysozoa</taxon>
        <taxon>Arthropoda</taxon>
        <taxon>Chelicerata</taxon>
        <taxon>Arachnida</taxon>
        <taxon>Araneae</taxon>
        <taxon>Araneomorphae</taxon>
        <taxon>Entelegynae</taxon>
        <taxon>Araneoidea</taxon>
        <taxon>Araneidae</taxon>
        <taxon>Caerostris</taxon>
    </lineage>
</organism>
<keyword evidence="3" id="KW-1185">Reference proteome</keyword>
<feature type="region of interest" description="Disordered" evidence="1">
    <location>
        <begin position="31"/>
        <end position="61"/>
    </location>
</feature>
<accession>A0AAV4YG47</accession>
<reference evidence="2 3" key="1">
    <citation type="submission" date="2021-06" db="EMBL/GenBank/DDBJ databases">
        <title>Caerostris extrusa draft genome.</title>
        <authorList>
            <person name="Kono N."/>
            <person name="Arakawa K."/>
        </authorList>
    </citation>
    <scope>NUCLEOTIDE SEQUENCE [LARGE SCALE GENOMIC DNA]</scope>
</reference>
<proteinExistence type="predicted"/>
<gene>
    <name evidence="2" type="ORF">CEXT_171191</name>
</gene>
<evidence type="ECO:0000313" key="2">
    <source>
        <dbReference type="EMBL" id="GIZ05001.1"/>
    </source>
</evidence>
<dbReference type="Proteomes" id="UP001054945">
    <property type="component" value="Unassembled WGS sequence"/>
</dbReference>
<sequence length="103" mass="12012">MEKRWLMSKMVHAPLRKIDFWQKRMNRVQHFSPNKDKQNKVPLQNENKFIPAPTVEKGSPENVSRIIPVRGYKPGKGPSFPERKLLYADNGKVVLCKDIGHNF</sequence>
<evidence type="ECO:0000256" key="1">
    <source>
        <dbReference type="SAM" id="MobiDB-lite"/>
    </source>
</evidence>
<dbReference type="EMBL" id="BPLR01019188">
    <property type="protein sequence ID" value="GIZ05001.1"/>
    <property type="molecule type" value="Genomic_DNA"/>
</dbReference>
<dbReference type="AlphaFoldDB" id="A0AAV4YG47"/>
<comment type="caution">
    <text evidence="2">The sequence shown here is derived from an EMBL/GenBank/DDBJ whole genome shotgun (WGS) entry which is preliminary data.</text>
</comment>
<evidence type="ECO:0000313" key="3">
    <source>
        <dbReference type="Proteomes" id="UP001054945"/>
    </source>
</evidence>
<protein>
    <submittedName>
        <fullName evidence="2">Uncharacterized protein</fullName>
    </submittedName>
</protein>
<name>A0AAV4YG47_CAEEX</name>